<sequence length="146" mass="15266">MRKTLLRSGILAGILTGLLAGTAPPAAAADLREGEARVTTVFDHPLPTVPGKSLRGVLVEYGPGGSSPAHRHARSAFITATVIEGAVRSRVNDGPERVYRVGESFVEQPGDHHAVSANASATAPSRLLAVFVVDTEDRALTVPDRP</sequence>
<dbReference type="Proteomes" id="UP000036449">
    <property type="component" value="Unassembled WGS sequence"/>
</dbReference>
<gene>
    <name evidence="3" type="ORF">VQ03_07345</name>
</gene>
<dbReference type="InterPro" id="IPR013096">
    <property type="entry name" value="Cupin_2"/>
</dbReference>
<dbReference type="OrthoDB" id="9813436at2"/>
<dbReference type="PATRIC" id="fig|1187852.3.peg.4927"/>
<dbReference type="EMBL" id="LABZ01000040">
    <property type="protein sequence ID" value="KMO43640.1"/>
    <property type="molecule type" value="Genomic_DNA"/>
</dbReference>
<dbReference type="Gene3D" id="2.60.120.10">
    <property type="entry name" value="Jelly Rolls"/>
    <property type="match status" value="1"/>
</dbReference>
<feature type="chain" id="PRO_5005281869" evidence="1">
    <location>
        <begin position="29"/>
        <end position="146"/>
    </location>
</feature>
<dbReference type="InterPro" id="IPR011051">
    <property type="entry name" value="RmlC_Cupin_sf"/>
</dbReference>
<dbReference type="InterPro" id="IPR014710">
    <property type="entry name" value="RmlC-like_jellyroll"/>
</dbReference>
<comment type="caution">
    <text evidence="3">The sequence shown here is derived from an EMBL/GenBank/DDBJ whole genome shotgun (WGS) entry which is preliminary data.</text>
</comment>
<feature type="domain" description="Cupin type-2" evidence="2">
    <location>
        <begin position="58"/>
        <end position="131"/>
    </location>
</feature>
<name>A0A0J6T8C0_9HYPH</name>
<organism evidence="3 4">
    <name type="scientific">Methylobacterium tarhaniae</name>
    <dbReference type="NCBI Taxonomy" id="1187852"/>
    <lineage>
        <taxon>Bacteria</taxon>
        <taxon>Pseudomonadati</taxon>
        <taxon>Pseudomonadota</taxon>
        <taxon>Alphaproteobacteria</taxon>
        <taxon>Hyphomicrobiales</taxon>
        <taxon>Methylobacteriaceae</taxon>
        <taxon>Methylobacterium</taxon>
    </lineage>
</organism>
<keyword evidence="4" id="KW-1185">Reference proteome</keyword>
<dbReference type="CDD" id="cd02234">
    <property type="entry name" value="cupin_BLR7677-like"/>
    <property type="match status" value="1"/>
</dbReference>
<dbReference type="SUPFAM" id="SSF51182">
    <property type="entry name" value="RmlC-like cupins"/>
    <property type="match status" value="1"/>
</dbReference>
<evidence type="ECO:0000259" key="2">
    <source>
        <dbReference type="Pfam" id="PF07883"/>
    </source>
</evidence>
<dbReference type="PANTHER" id="PTHR38599:SF1">
    <property type="entry name" value="CUPIN DOMAIN PROTEIN (AFU_ORTHOLOGUE AFUA_3G13620)"/>
    <property type="match status" value="1"/>
</dbReference>
<feature type="signal peptide" evidence="1">
    <location>
        <begin position="1"/>
        <end position="28"/>
    </location>
</feature>
<evidence type="ECO:0000313" key="3">
    <source>
        <dbReference type="EMBL" id="KMO43640.1"/>
    </source>
</evidence>
<evidence type="ECO:0000313" key="4">
    <source>
        <dbReference type="Proteomes" id="UP000036449"/>
    </source>
</evidence>
<dbReference type="RefSeq" id="WP_048450224.1">
    <property type="nucleotide sequence ID" value="NZ_LABZ01000040.1"/>
</dbReference>
<reference evidence="3 4" key="1">
    <citation type="submission" date="2015-03" db="EMBL/GenBank/DDBJ databases">
        <title>Genome sequencing of Methylobacterium tarhaniae DSM 25844.</title>
        <authorList>
            <person name="Chaudhry V."/>
            <person name="Patil P.B."/>
        </authorList>
    </citation>
    <scope>NUCLEOTIDE SEQUENCE [LARGE SCALE GENOMIC DNA]</scope>
    <source>
        <strain evidence="3 4">DSM 25844</strain>
    </source>
</reference>
<evidence type="ECO:0000256" key="1">
    <source>
        <dbReference type="SAM" id="SignalP"/>
    </source>
</evidence>
<dbReference type="AlphaFoldDB" id="A0A0J6T8C0"/>
<protein>
    <submittedName>
        <fullName evidence="3">Cupin</fullName>
    </submittedName>
</protein>
<proteinExistence type="predicted"/>
<keyword evidence="1" id="KW-0732">Signal</keyword>
<dbReference type="Pfam" id="PF07883">
    <property type="entry name" value="Cupin_2"/>
    <property type="match status" value="1"/>
</dbReference>
<accession>A0A0J6T8C0</accession>
<dbReference type="PANTHER" id="PTHR38599">
    <property type="entry name" value="CUPIN DOMAIN PROTEIN (AFU_ORTHOLOGUE AFUA_3G13620)"/>
    <property type="match status" value="1"/>
</dbReference>